<comment type="caution">
    <text evidence="4">The sequence shown here is derived from an EMBL/GenBank/DDBJ whole genome shotgun (WGS) entry which is preliminary data.</text>
</comment>
<dbReference type="Proteomes" id="UP000077521">
    <property type="component" value="Unassembled WGS sequence"/>
</dbReference>
<evidence type="ECO:0000256" key="1">
    <source>
        <dbReference type="ARBA" id="ARBA00007177"/>
    </source>
</evidence>
<feature type="compositionally biased region" description="Low complexity" evidence="3">
    <location>
        <begin position="357"/>
        <end position="368"/>
    </location>
</feature>
<feature type="compositionally biased region" description="Low complexity" evidence="3">
    <location>
        <begin position="34"/>
        <end position="43"/>
    </location>
</feature>
<dbReference type="HAMAP" id="MF_01384">
    <property type="entry name" value="UreD"/>
    <property type="match status" value="1"/>
</dbReference>
<dbReference type="EMBL" id="LWDF02000266">
    <property type="protein sequence ID" value="KAE8251061.1"/>
    <property type="molecule type" value="Genomic_DNA"/>
</dbReference>
<feature type="region of interest" description="Disordered" evidence="3">
    <location>
        <begin position="350"/>
        <end position="382"/>
    </location>
</feature>
<evidence type="ECO:0000313" key="4">
    <source>
        <dbReference type="EMBL" id="KAE8251061.1"/>
    </source>
</evidence>
<feature type="region of interest" description="Disordered" evidence="3">
    <location>
        <begin position="26"/>
        <end position="51"/>
    </location>
</feature>
<sequence length="463" mass="50358">MAWSVASLPSPPGVSAQKLAALAQPWTANDTDSAQAKQQQQPEQEPDLTPHRITSFKGSGLAVLRSEGTSVEAQSSAPSRATFSHLEFSFPLKLIHPRTSSHNASAQINASSSSSSTSSPARIEKTNGVAALYIVSYGGGLVSGDRVELDIDVGPGCTLLTLTQGSTKVFKMRRPPQQQEHSSPSVLNLEWTSQSFRYLVRPKALLLVLPDPVTPYSSARYAQTQRFDLRCAHTSHLVVLDWFTPGRVRYQQTPLSQGEAEKEGELWDFAAYSSRNEFRIAGNVVARDALLLEHPLQQGHDRANSHQGKGNALAHAMHPFIIYGTLFLYAPSGPVRRIVDSLRAEFSKIEQRRMRRSTPAASGSSTTAQHPTRPDPFSAETVYGQGGVEAGQVLWSLSDLPFQSQPIPATSSSASQPSVEKQNLTVVRLAGTSTEAVRRWLALRLSLLEELVGPDLYKAALVT</sequence>
<evidence type="ECO:0008006" key="6">
    <source>
        <dbReference type="Google" id="ProtNLM"/>
    </source>
</evidence>
<evidence type="ECO:0000256" key="3">
    <source>
        <dbReference type="SAM" id="MobiDB-lite"/>
    </source>
</evidence>
<dbReference type="PANTHER" id="PTHR33643">
    <property type="entry name" value="UREASE ACCESSORY PROTEIN D"/>
    <property type="match status" value="1"/>
</dbReference>
<organism evidence="4 5">
    <name type="scientific">Tilletia indica</name>
    <dbReference type="NCBI Taxonomy" id="43049"/>
    <lineage>
        <taxon>Eukaryota</taxon>
        <taxon>Fungi</taxon>
        <taxon>Dikarya</taxon>
        <taxon>Basidiomycota</taxon>
        <taxon>Ustilaginomycotina</taxon>
        <taxon>Exobasidiomycetes</taxon>
        <taxon>Tilletiales</taxon>
        <taxon>Tilletiaceae</taxon>
        <taxon>Tilletia</taxon>
    </lineage>
</organism>
<name>A0A177TQN0_9BASI</name>
<accession>A0A177TQN0</accession>
<protein>
    <recommendedName>
        <fullName evidence="6">Urease accessory protein UreD</fullName>
    </recommendedName>
</protein>
<proteinExistence type="inferred from homology"/>
<dbReference type="GO" id="GO:0016151">
    <property type="term" value="F:nickel cation binding"/>
    <property type="evidence" value="ECO:0007669"/>
    <property type="project" value="InterPro"/>
</dbReference>
<dbReference type="InterPro" id="IPR002669">
    <property type="entry name" value="UreD"/>
</dbReference>
<feature type="region of interest" description="Disordered" evidence="3">
    <location>
        <begin position="101"/>
        <end position="122"/>
    </location>
</feature>
<dbReference type="Pfam" id="PF01774">
    <property type="entry name" value="UreD"/>
    <property type="match status" value="1"/>
</dbReference>
<evidence type="ECO:0000256" key="2">
    <source>
        <dbReference type="ARBA" id="ARBA00023186"/>
    </source>
</evidence>
<dbReference type="PANTHER" id="PTHR33643:SF1">
    <property type="entry name" value="UREASE ACCESSORY PROTEIN D"/>
    <property type="match status" value="1"/>
</dbReference>
<gene>
    <name evidence="4" type="ORF">A4X13_0g4185</name>
</gene>
<keyword evidence="2" id="KW-0143">Chaperone</keyword>
<dbReference type="AlphaFoldDB" id="A0A177TQN0"/>
<comment type="similarity">
    <text evidence="1">Belongs to the UreD family.</text>
</comment>
<evidence type="ECO:0000313" key="5">
    <source>
        <dbReference type="Proteomes" id="UP000077521"/>
    </source>
</evidence>
<reference evidence="4" key="1">
    <citation type="submission" date="2016-04" db="EMBL/GenBank/DDBJ databases">
        <authorList>
            <person name="Nguyen H.D."/>
            <person name="Samba Siva P."/>
            <person name="Cullis J."/>
            <person name="Levesque C.A."/>
            <person name="Hambleton S."/>
        </authorList>
    </citation>
    <scope>NUCLEOTIDE SEQUENCE</scope>
    <source>
        <strain evidence="4">DAOMC 236416</strain>
    </source>
</reference>
<feature type="compositionally biased region" description="Low complexity" evidence="3">
    <location>
        <begin position="101"/>
        <end position="121"/>
    </location>
</feature>
<reference evidence="4" key="2">
    <citation type="journal article" date="2019" name="IMA Fungus">
        <title>Genome sequencing and comparison of five Tilletia species to identify candidate genes for the detection of regulated species infecting wheat.</title>
        <authorList>
            <person name="Nguyen H.D.T."/>
            <person name="Sultana T."/>
            <person name="Kesanakurti P."/>
            <person name="Hambleton S."/>
        </authorList>
    </citation>
    <scope>NUCLEOTIDE SEQUENCE</scope>
    <source>
        <strain evidence="4">DAOMC 236416</strain>
    </source>
</reference>
<keyword evidence="5" id="KW-1185">Reference proteome</keyword>